<comment type="caution">
    <text evidence="5">The sequence shown here is derived from an EMBL/GenBank/DDBJ whole genome shotgun (WGS) entry which is preliminary data.</text>
</comment>
<dbReference type="Pfam" id="PF23357">
    <property type="entry name" value="DUF7088"/>
    <property type="match status" value="1"/>
</dbReference>
<feature type="domain" description="DUF7088" evidence="4">
    <location>
        <begin position="33"/>
        <end position="132"/>
    </location>
</feature>
<dbReference type="HOGENOM" id="CLU_029700_0_0_6"/>
<organism evidence="5 6">
    <name type="scientific">Oleiagrimonas soli</name>
    <dbReference type="NCBI Taxonomy" id="1543381"/>
    <lineage>
        <taxon>Bacteria</taxon>
        <taxon>Pseudomonadati</taxon>
        <taxon>Pseudomonadota</taxon>
        <taxon>Gammaproteobacteria</taxon>
        <taxon>Lysobacterales</taxon>
        <taxon>Rhodanobacteraceae</taxon>
        <taxon>Oleiagrimonas</taxon>
    </lineage>
</organism>
<dbReference type="InterPro" id="IPR055396">
    <property type="entry name" value="DUF7088"/>
</dbReference>
<proteinExistence type="predicted"/>
<dbReference type="STRING" id="1543381.LF63_0105365"/>
<dbReference type="EMBL" id="JROI01000010">
    <property type="protein sequence ID" value="KGI78375.1"/>
    <property type="molecule type" value="Genomic_DNA"/>
</dbReference>
<reference evidence="5 6" key="1">
    <citation type="submission" date="2014-09" db="EMBL/GenBank/DDBJ databases">
        <title>Xanthomonadaceae 3.5X direct submission.</title>
        <authorList>
            <person name="Fang T."/>
            <person name="Wang H."/>
        </authorList>
    </citation>
    <scope>NUCLEOTIDE SEQUENCE [LARGE SCALE GENOMIC DNA]</scope>
    <source>
        <strain evidence="5 6">3.5X</strain>
    </source>
</reference>
<evidence type="ECO:0000313" key="5">
    <source>
        <dbReference type="EMBL" id="KGI78375.1"/>
    </source>
</evidence>
<keyword evidence="2" id="KW-1133">Transmembrane helix</keyword>
<keyword evidence="2" id="KW-0812">Transmembrane</keyword>
<keyword evidence="2" id="KW-0472">Membrane</keyword>
<gene>
    <name evidence="5" type="ORF">LF63_0105365</name>
</gene>
<accession>A0A099CZB6</accession>
<keyword evidence="1" id="KW-0175">Coiled coil</keyword>
<evidence type="ECO:0000259" key="3">
    <source>
        <dbReference type="Pfam" id="PF09822"/>
    </source>
</evidence>
<dbReference type="InterPro" id="IPR019196">
    <property type="entry name" value="ABC_transp_unknown"/>
</dbReference>
<feature type="domain" description="ABC-type uncharacterised transport system" evidence="3">
    <location>
        <begin position="169"/>
        <end position="463"/>
    </location>
</feature>
<name>A0A099CZB6_9GAMM</name>
<dbReference type="AlphaFoldDB" id="A0A099CZB6"/>
<protein>
    <submittedName>
        <fullName evidence="5">ABC transporter</fullName>
    </submittedName>
</protein>
<evidence type="ECO:0000256" key="1">
    <source>
        <dbReference type="SAM" id="Coils"/>
    </source>
</evidence>
<evidence type="ECO:0000313" key="6">
    <source>
        <dbReference type="Proteomes" id="UP000029708"/>
    </source>
</evidence>
<feature type="coiled-coil region" evidence="1">
    <location>
        <begin position="505"/>
        <end position="559"/>
    </location>
</feature>
<feature type="transmembrane region" description="Helical" evidence="2">
    <location>
        <begin position="573"/>
        <end position="593"/>
    </location>
</feature>
<dbReference type="Proteomes" id="UP000029708">
    <property type="component" value="Unassembled WGS sequence"/>
</dbReference>
<evidence type="ECO:0000259" key="4">
    <source>
        <dbReference type="Pfam" id="PF23357"/>
    </source>
</evidence>
<keyword evidence="6" id="KW-1185">Reference proteome</keyword>
<sequence length="604" mass="67028">MRLGLVALAALFIAIVFSSTLWMRGVRVDLTSDHLYSLSPGTQQILDGLHRPVRLTLYFSRHATRDLPQLRSYEQRVRELLQEMVMRSHGRVHLSVVDPVPYSDDEDRALGAGLTAMPGGSNGERVFFGLAGRTASGVELSIPFFDPNQEAFLEYNITRLVYELDVPNKPRIGILSTLPIDGSAISGTQPWAVMRQLHQLFDVHMLDANDPSQINDKLSVLMIVHPKDLSDDELYAIDQYVMHGGHLAVFVDPDAEMDALPVGSLAGTAAGSSSNLPRLFRAWGVVYDPDRVVLDRARALTISLGDNSAPVRDFAVLGLGSRDLNHRDVITASLQNIDVSSSGYFELARNTDSRLFPLVQSSGEAMPVSADRVRDTADPTELYQDYRPTGEHYVIAARLRGQFQSAFPQRKGPGHLDRMAKPGQVILVADTDLLSDRLWVRRTPFLGEQLLSAFASNGDFVANILDNLGGSSALLSIRGRAISQRPFTRVQGLRRAADVKFHNREKALENELAATEQELAKLQPDKNAAQPDQKVKVQLEKALKRKLSIRRQLRDVQHQLDAEIDALGMRVKAVNILLMPLLVMLFGLLYGLLRQRRSGKRNAT</sequence>
<dbReference type="Pfam" id="PF09822">
    <property type="entry name" value="ABC_transp_aux"/>
    <property type="match status" value="1"/>
</dbReference>
<evidence type="ECO:0000256" key="2">
    <source>
        <dbReference type="SAM" id="Phobius"/>
    </source>
</evidence>